<name>A0A1G2GBJ0_9BACT</name>
<comment type="caution">
    <text evidence="2">The sequence shown here is derived from an EMBL/GenBank/DDBJ whole genome shotgun (WGS) entry which is preliminary data.</text>
</comment>
<dbReference type="EMBL" id="MHNN01000003">
    <property type="protein sequence ID" value="OGZ47251.1"/>
    <property type="molecule type" value="Genomic_DNA"/>
</dbReference>
<keyword evidence="1" id="KW-0732">Signal</keyword>
<proteinExistence type="predicted"/>
<evidence type="ECO:0000313" key="2">
    <source>
        <dbReference type="EMBL" id="OGZ47251.1"/>
    </source>
</evidence>
<accession>A0A1G2GBJ0</accession>
<feature type="signal peptide" evidence="1">
    <location>
        <begin position="1"/>
        <end position="20"/>
    </location>
</feature>
<reference evidence="2 3" key="1">
    <citation type="journal article" date="2016" name="Nat. Commun.">
        <title>Thousands of microbial genomes shed light on interconnected biogeochemical processes in an aquifer system.</title>
        <authorList>
            <person name="Anantharaman K."/>
            <person name="Brown C.T."/>
            <person name="Hug L.A."/>
            <person name="Sharon I."/>
            <person name="Castelle C.J."/>
            <person name="Probst A.J."/>
            <person name="Thomas B.C."/>
            <person name="Singh A."/>
            <person name="Wilkins M.J."/>
            <person name="Karaoz U."/>
            <person name="Brodie E.L."/>
            <person name="Williams K.H."/>
            <person name="Hubbard S.S."/>
            <person name="Banfield J.F."/>
        </authorList>
    </citation>
    <scope>NUCLEOTIDE SEQUENCE [LARGE SCALE GENOMIC DNA]</scope>
</reference>
<evidence type="ECO:0000313" key="3">
    <source>
        <dbReference type="Proteomes" id="UP000176576"/>
    </source>
</evidence>
<gene>
    <name evidence="2" type="ORF">A3J54_01450</name>
</gene>
<protein>
    <submittedName>
        <fullName evidence="2">Uncharacterized protein</fullName>
    </submittedName>
</protein>
<feature type="chain" id="PRO_5009582992" evidence="1">
    <location>
        <begin position="21"/>
        <end position="203"/>
    </location>
</feature>
<sequence length="203" mass="21973">MRKALFIVCMMLIAPILANAQTFILQIGPLTSGFFISQSYCEVLDPCGSVGVYIENLSTMAVSDGEPDNGSSSFLELYVDDSQCGGDNVVLRFAPLSQKLKQGYKALPFAQGARAVFKNLTTKHLPTGMTHRLGLLDVSWGNDVPELNMFLDAGSPAEQCNTYVVDTPPAWLLLKLDGTVLADDMPCDVSLRLDASCVLFSPK</sequence>
<evidence type="ECO:0000256" key="1">
    <source>
        <dbReference type="SAM" id="SignalP"/>
    </source>
</evidence>
<dbReference type="AlphaFoldDB" id="A0A1G2GBJ0"/>
<organism evidence="2 3">
    <name type="scientific">Candidatus Ryanbacteria bacterium RIFCSPHIGHO2_02_FULL_45_13b</name>
    <dbReference type="NCBI Taxonomy" id="1802117"/>
    <lineage>
        <taxon>Bacteria</taxon>
        <taxon>Candidatus Ryaniibacteriota</taxon>
    </lineage>
</organism>
<dbReference type="STRING" id="1802117.A3J54_01450"/>
<dbReference type="Proteomes" id="UP000176576">
    <property type="component" value="Unassembled WGS sequence"/>
</dbReference>